<protein>
    <submittedName>
        <fullName evidence="3">NAD(P)-dependent dehydrogenase (Short-subunit alcohol dehydrogenase family)</fullName>
    </submittedName>
</protein>
<evidence type="ECO:0000256" key="1">
    <source>
        <dbReference type="ARBA" id="ARBA00006484"/>
    </source>
</evidence>
<dbReference type="AlphaFoldDB" id="A0A4R7B1B3"/>
<accession>A0A4R7B1B3</accession>
<dbReference type="Proteomes" id="UP000295611">
    <property type="component" value="Unassembled WGS sequence"/>
</dbReference>
<name>A0A4R7B1B3_9NEIS</name>
<dbReference type="Pfam" id="PF13561">
    <property type="entry name" value="adh_short_C2"/>
    <property type="match status" value="1"/>
</dbReference>
<gene>
    <name evidence="3" type="ORF">DFP86_11174</name>
</gene>
<comment type="similarity">
    <text evidence="1">Belongs to the short-chain dehydrogenases/reductases (SDR) family.</text>
</comment>
<organism evidence="3 4">
    <name type="scientific">Paludibacterium purpuratum</name>
    <dbReference type="NCBI Taxonomy" id="1144873"/>
    <lineage>
        <taxon>Bacteria</taxon>
        <taxon>Pseudomonadati</taxon>
        <taxon>Pseudomonadota</taxon>
        <taxon>Betaproteobacteria</taxon>
        <taxon>Neisseriales</taxon>
        <taxon>Chromobacteriaceae</taxon>
        <taxon>Paludibacterium</taxon>
    </lineage>
</organism>
<dbReference type="InterPro" id="IPR002347">
    <property type="entry name" value="SDR_fam"/>
</dbReference>
<keyword evidence="4" id="KW-1185">Reference proteome</keyword>
<proteinExistence type="inferred from homology"/>
<comment type="caution">
    <text evidence="3">The sequence shown here is derived from an EMBL/GenBank/DDBJ whole genome shotgun (WGS) entry which is preliminary data.</text>
</comment>
<evidence type="ECO:0000313" key="4">
    <source>
        <dbReference type="Proteomes" id="UP000295611"/>
    </source>
</evidence>
<dbReference type="RefSeq" id="WP_208108345.1">
    <property type="nucleotide sequence ID" value="NZ_SNZP01000011.1"/>
</dbReference>
<dbReference type="PANTHER" id="PTHR43477">
    <property type="entry name" value="DIHYDROANTICAPSIN 7-DEHYDROGENASE"/>
    <property type="match status" value="1"/>
</dbReference>
<dbReference type="SUPFAM" id="SSF51735">
    <property type="entry name" value="NAD(P)-binding Rossmann-fold domains"/>
    <property type="match status" value="1"/>
</dbReference>
<dbReference type="InterPro" id="IPR051122">
    <property type="entry name" value="SDR_DHRS6-like"/>
</dbReference>
<evidence type="ECO:0000256" key="2">
    <source>
        <dbReference type="ARBA" id="ARBA00023002"/>
    </source>
</evidence>
<dbReference type="EMBL" id="SNZP01000011">
    <property type="protein sequence ID" value="TDR76491.1"/>
    <property type="molecule type" value="Genomic_DNA"/>
</dbReference>
<reference evidence="3 4" key="1">
    <citation type="submission" date="2019-03" db="EMBL/GenBank/DDBJ databases">
        <title>Genomic Encyclopedia of Type Strains, Phase III (KMG-III): the genomes of soil and plant-associated and newly described type strains.</title>
        <authorList>
            <person name="Whitman W."/>
        </authorList>
    </citation>
    <scope>NUCLEOTIDE SEQUENCE [LARGE SCALE GENOMIC DNA]</scope>
    <source>
        <strain evidence="3 4">CECT 8976</strain>
    </source>
</reference>
<sequence length="251" mass="25642">MAIALQSAPGASLFPALEGQHVVVLGGSSGIGLATARCARYLGAEVTLVARQRAKLQQAAEAVEGARLLCADLLAPATLSAAFRDLPVIDHLIVTAGTARLTALQDSRAEDLQRVSDERLIGPLLAIQAAAPRLAPTGSITLMSAQLAARPLGVGAIMAAAVAAVESLVRALALELAPIRVNAVAPGMIDTPLLDVLLGDSKAQVSESVAASLPVKRIGHADDVARAILLLMSNGFISGEVLHVDGGGRWV</sequence>
<dbReference type="PRINTS" id="PR00081">
    <property type="entry name" value="GDHRDH"/>
</dbReference>
<dbReference type="Gene3D" id="3.40.50.720">
    <property type="entry name" value="NAD(P)-binding Rossmann-like Domain"/>
    <property type="match status" value="1"/>
</dbReference>
<keyword evidence="2" id="KW-0560">Oxidoreductase</keyword>
<evidence type="ECO:0000313" key="3">
    <source>
        <dbReference type="EMBL" id="TDR76491.1"/>
    </source>
</evidence>
<dbReference type="GO" id="GO:0016491">
    <property type="term" value="F:oxidoreductase activity"/>
    <property type="evidence" value="ECO:0007669"/>
    <property type="project" value="UniProtKB-KW"/>
</dbReference>
<dbReference type="PANTHER" id="PTHR43477:SF1">
    <property type="entry name" value="DIHYDROANTICAPSIN 7-DEHYDROGENASE"/>
    <property type="match status" value="1"/>
</dbReference>
<dbReference type="InterPro" id="IPR036291">
    <property type="entry name" value="NAD(P)-bd_dom_sf"/>
</dbReference>